<accession>A0AAD9MWB1</accession>
<protein>
    <submittedName>
        <fullName evidence="1">Uncharacterized protein</fullName>
    </submittedName>
</protein>
<name>A0AAD9MWB1_RIDPI</name>
<keyword evidence="2" id="KW-1185">Reference proteome</keyword>
<dbReference type="PANTHER" id="PTHR33206:SF1">
    <property type="entry name" value="DNA-DIRECTED DNA POLYMERASE"/>
    <property type="match status" value="1"/>
</dbReference>
<dbReference type="AlphaFoldDB" id="A0AAD9MWB1"/>
<dbReference type="PANTHER" id="PTHR33206">
    <property type="entry name" value="PROTEIN CBG10425"/>
    <property type="match status" value="1"/>
</dbReference>
<comment type="caution">
    <text evidence="1">The sequence shown here is derived from an EMBL/GenBank/DDBJ whole genome shotgun (WGS) entry which is preliminary data.</text>
</comment>
<sequence length="342" mass="39855">MLPVFKNNTDSRDYIGPFMRQYTKDNDMMSTQRRMLVGSYHGEKPLLATPSLQWYLSHGLVVDHVYQIIEFQPLSSLWKCGDSCGKDPVYSTGTNVPLMELSDTYTPEVSFTQHRRFINASTKRLFGRKTDLIITLIVPRYDANALYLWALMQDMPTGWFTHRREQNGFRPESVQLYGHMAADRLPFGETSRTEHALRHQLNRREQRIGKLLVDGWCHETRTAYQFQGCFFHGCPCTGKQGERLFGMVVCDIRVAENLRQHFAEMLPVFKNNTDSRDYIGPFMRQYTKDNDMMSTQRRMLVGSYHGEKPLLATPSLQWYLSHGLVVDHVYQIIEFQPLSSLW</sequence>
<dbReference type="Proteomes" id="UP001209878">
    <property type="component" value="Unassembled WGS sequence"/>
</dbReference>
<reference evidence="1" key="1">
    <citation type="journal article" date="2023" name="Mol. Biol. Evol.">
        <title>Third-Generation Sequencing Reveals the Adaptive Role of the Epigenome in Three Deep-Sea Polychaetes.</title>
        <authorList>
            <person name="Perez M."/>
            <person name="Aroh O."/>
            <person name="Sun Y."/>
            <person name="Lan Y."/>
            <person name="Juniper S.K."/>
            <person name="Young C.R."/>
            <person name="Angers B."/>
            <person name="Qian P.Y."/>
        </authorList>
    </citation>
    <scope>NUCLEOTIDE SEQUENCE</scope>
    <source>
        <strain evidence="1">R07B-5</strain>
    </source>
</reference>
<dbReference type="EMBL" id="JAODUO010003717">
    <property type="protein sequence ID" value="KAK2146246.1"/>
    <property type="molecule type" value="Genomic_DNA"/>
</dbReference>
<evidence type="ECO:0000313" key="1">
    <source>
        <dbReference type="EMBL" id="KAK2146246.1"/>
    </source>
</evidence>
<evidence type="ECO:0000313" key="2">
    <source>
        <dbReference type="Proteomes" id="UP001209878"/>
    </source>
</evidence>
<organism evidence="1 2">
    <name type="scientific">Ridgeia piscesae</name>
    <name type="common">Tubeworm</name>
    <dbReference type="NCBI Taxonomy" id="27915"/>
    <lineage>
        <taxon>Eukaryota</taxon>
        <taxon>Metazoa</taxon>
        <taxon>Spiralia</taxon>
        <taxon>Lophotrochozoa</taxon>
        <taxon>Annelida</taxon>
        <taxon>Polychaeta</taxon>
        <taxon>Sedentaria</taxon>
        <taxon>Canalipalpata</taxon>
        <taxon>Sabellida</taxon>
        <taxon>Siboglinidae</taxon>
        <taxon>Ridgeia</taxon>
    </lineage>
</organism>
<proteinExistence type="predicted"/>
<gene>
    <name evidence="1" type="ORF">NP493_3732g00000</name>
</gene>